<gene>
    <name evidence="2" type="ORF">AVDCRST_MAG66-3716</name>
</gene>
<organism evidence="2">
    <name type="scientific">uncultured Pseudonocardia sp</name>
    <dbReference type="NCBI Taxonomy" id="211455"/>
    <lineage>
        <taxon>Bacteria</taxon>
        <taxon>Bacillati</taxon>
        <taxon>Actinomycetota</taxon>
        <taxon>Actinomycetes</taxon>
        <taxon>Pseudonocardiales</taxon>
        <taxon>Pseudonocardiaceae</taxon>
        <taxon>Pseudonocardia</taxon>
        <taxon>environmental samples</taxon>
    </lineage>
</organism>
<feature type="domain" description="HTH cro/C1-type" evidence="1">
    <location>
        <begin position="19"/>
        <end position="73"/>
    </location>
</feature>
<dbReference type="Gene3D" id="1.10.260.40">
    <property type="entry name" value="lambda repressor-like DNA-binding domains"/>
    <property type="match status" value="1"/>
</dbReference>
<protein>
    <submittedName>
        <fullName evidence="2">DNA-binding protein</fullName>
    </submittedName>
</protein>
<dbReference type="SMART" id="SM00530">
    <property type="entry name" value="HTH_XRE"/>
    <property type="match status" value="1"/>
</dbReference>
<name>A0A6J4QAF1_9PSEU</name>
<dbReference type="PROSITE" id="PS50943">
    <property type="entry name" value="HTH_CROC1"/>
    <property type="match status" value="1"/>
</dbReference>
<keyword evidence="2" id="KW-0238">DNA-binding</keyword>
<evidence type="ECO:0000259" key="1">
    <source>
        <dbReference type="PROSITE" id="PS50943"/>
    </source>
</evidence>
<dbReference type="GO" id="GO:0003677">
    <property type="term" value="F:DNA binding"/>
    <property type="evidence" value="ECO:0007669"/>
    <property type="project" value="UniProtKB-KW"/>
</dbReference>
<dbReference type="InterPro" id="IPR001387">
    <property type="entry name" value="Cro/C1-type_HTH"/>
</dbReference>
<evidence type="ECO:0000313" key="2">
    <source>
        <dbReference type="EMBL" id="CAA9437481.1"/>
    </source>
</evidence>
<dbReference type="EMBL" id="CADCUS010000520">
    <property type="protein sequence ID" value="CAA9437481.1"/>
    <property type="molecule type" value="Genomic_DNA"/>
</dbReference>
<accession>A0A6J4QAF1</accession>
<dbReference type="Pfam" id="PF19054">
    <property type="entry name" value="DUF5753"/>
    <property type="match status" value="1"/>
</dbReference>
<dbReference type="InterPro" id="IPR043917">
    <property type="entry name" value="DUF5753"/>
</dbReference>
<proteinExistence type="predicted"/>
<dbReference type="CDD" id="cd00093">
    <property type="entry name" value="HTH_XRE"/>
    <property type="match status" value="1"/>
</dbReference>
<sequence>MGTEMHGSTVPRRQLGRSVREARVAAGFTVRAAAKALEWSDTKIWRIETGQVSIRSFDVAAMCEVYGVRPDLTDALKALSKETKARGWWHSYGDAIPDWFDIYMALEGAASEIRWYESSLVPGLCQTASYARIIMSTGTAGFTDEENERRVLVRMRRKSLVTRSADPVRLDIVIDEAALRRPIGGPGVMAAQCHHLAELSELENVMIRVLPIEAGAHHGLNSGPFMILRFPVRGDGTPLEPPTVFVEGCTGALYLDEPAKVARFDTAFTQMLATVRDENGDRSRDLLRKLTKEHYG</sequence>
<dbReference type="Pfam" id="PF13560">
    <property type="entry name" value="HTH_31"/>
    <property type="match status" value="1"/>
</dbReference>
<dbReference type="InterPro" id="IPR010982">
    <property type="entry name" value="Lambda_DNA-bd_dom_sf"/>
</dbReference>
<dbReference type="AlphaFoldDB" id="A0A6J4QAF1"/>
<reference evidence="2" key="1">
    <citation type="submission" date="2020-02" db="EMBL/GenBank/DDBJ databases">
        <authorList>
            <person name="Meier V. D."/>
        </authorList>
    </citation>
    <scope>NUCLEOTIDE SEQUENCE</scope>
    <source>
        <strain evidence="2">AVDCRST_MAG66</strain>
    </source>
</reference>
<dbReference type="SUPFAM" id="SSF47413">
    <property type="entry name" value="lambda repressor-like DNA-binding domains"/>
    <property type="match status" value="1"/>
</dbReference>